<comment type="caution">
    <text evidence="2">The sequence shown here is derived from an EMBL/GenBank/DDBJ whole genome shotgun (WGS) entry which is preliminary data.</text>
</comment>
<feature type="region of interest" description="Disordered" evidence="1">
    <location>
        <begin position="225"/>
        <end position="253"/>
    </location>
</feature>
<gene>
    <name evidence="2" type="ORF">DB31_3172</name>
</gene>
<keyword evidence="3" id="KW-1185">Reference proteome</keyword>
<evidence type="ECO:0000256" key="1">
    <source>
        <dbReference type="SAM" id="MobiDB-lite"/>
    </source>
</evidence>
<dbReference type="AlphaFoldDB" id="A0A085WTM9"/>
<accession>A0A085WTM9</accession>
<name>A0A085WTM9_9BACT</name>
<sequence>MVGSEVSHVGDLALAWLLTRAEGKGARSDLARALKPLTDHRWSSGEWNTRLEGLLEQLVHEGLVQQNARKGLTLTPQGRTRALAALRLERLPKGTTWKQLKRTHLVALALGLAPSPSTLARLGRADGMRAVLVQKQLGLPAPGSQSLAQVRDALCWRQLGVETDKPFTLAAVQSVLLSRALEATRELAPSQALHQLAARSVGARRTDPESLRLATLRAWALPFGEPAPAQPRAPDSASAPPSAAATGAEATRQDEGLHHFAERVLQVARGATEGRFGDDRVFISHVWRAMQAPGLDEQSFKRRLIEANQKRLLSLSRADMVELMDPTELSASETRHLGATFHFIAL</sequence>
<dbReference type="STRING" id="394096.DB31_3172"/>
<proteinExistence type="predicted"/>
<reference evidence="2 3" key="1">
    <citation type="submission" date="2014-04" db="EMBL/GenBank/DDBJ databases">
        <title>Genome assembly of Hyalangium minutum DSM 14724.</title>
        <authorList>
            <person name="Sharma G."/>
            <person name="Subramanian S."/>
        </authorList>
    </citation>
    <scope>NUCLEOTIDE SEQUENCE [LARGE SCALE GENOMIC DNA]</scope>
    <source>
        <strain evidence="2 3">DSM 14724</strain>
    </source>
</reference>
<evidence type="ECO:0000313" key="3">
    <source>
        <dbReference type="Proteomes" id="UP000028725"/>
    </source>
</evidence>
<organism evidence="2 3">
    <name type="scientific">Hyalangium minutum</name>
    <dbReference type="NCBI Taxonomy" id="394096"/>
    <lineage>
        <taxon>Bacteria</taxon>
        <taxon>Pseudomonadati</taxon>
        <taxon>Myxococcota</taxon>
        <taxon>Myxococcia</taxon>
        <taxon>Myxococcales</taxon>
        <taxon>Cystobacterineae</taxon>
        <taxon>Archangiaceae</taxon>
        <taxon>Hyalangium</taxon>
    </lineage>
</organism>
<dbReference type="EMBL" id="JMCB01000002">
    <property type="protein sequence ID" value="KFE71042.1"/>
    <property type="molecule type" value="Genomic_DNA"/>
</dbReference>
<dbReference type="OrthoDB" id="276660at2"/>
<protein>
    <submittedName>
        <fullName evidence="2">Uncharacterized protein</fullName>
    </submittedName>
</protein>
<feature type="compositionally biased region" description="Low complexity" evidence="1">
    <location>
        <begin position="226"/>
        <end position="250"/>
    </location>
</feature>
<evidence type="ECO:0000313" key="2">
    <source>
        <dbReference type="EMBL" id="KFE71042.1"/>
    </source>
</evidence>
<dbReference type="Proteomes" id="UP000028725">
    <property type="component" value="Unassembled WGS sequence"/>
</dbReference>